<dbReference type="OrthoDB" id="4816645at2"/>
<keyword evidence="3" id="KW-1185">Reference proteome</keyword>
<gene>
    <name evidence="2" type="ORF">FDA94_22340</name>
</gene>
<comment type="caution">
    <text evidence="2">The sequence shown here is derived from an EMBL/GenBank/DDBJ whole genome shotgun (WGS) entry which is preliminary data.</text>
</comment>
<organism evidence="2 3">
    <name type="scientific">Herbidospora galbida</name>
    <dbReference type="NCBI Taxonomy" id="2575442"/>
    <lineage>
        <taxon>Bacteria</taxon>
        <taxon>Bacillati</taxon>
        <taxon>Actinomycetota</taxon>
        <taxon>Actinomycetes</taxon>
        <taxon>Streptosporangiales</taxon>
        <taxon>Streptosporangiaceae</taxon>
        <taxon>Herbidospora</taxon>
    </lineage>
</organism>
<name>A0A4U3MB85_9ACTN</name>
<dbReference type="EMBL" id="SZQA01000022">
    <property type="protein sequence ID" value="TKK86261.1"/>
    <property type="molecule type" value="Genomic_DNA"/>
</dbReference>
<proteinExistence type="predicted"/>
<dbReference type="AlphaFoldDB" id="A0A4U3MB85"/>
<accession>A0A4U3MB85</accession>
<feature type="region of interest" description="Disordered" evidence="1">
    <location>
        <begin position="66"/>
        <end position="105"/>
    </location>
</feature>
<evidence type="ECO:0000313" key="2">
    <source>
        <dbReference type="EMBL" id="TKK86261.1"/>
    </source>
</evidence>
<protein>
    <submittedName>
        <fullName evidence="2">Uncharacterized protein</fullName>
    </submittedName>
</protein>
<reference evidence="2 3" key="1">
    <citation type="submission" date="2019-04" db="EMBL/GenBank/DDBJ databases">
        <title>Herbidospora sp. NEAU-GS14.nov., a novel actinomycete isolated from soil.</title>
        <authorList>
            <person name="Han L."/>
        </authorList>
    </citation>
    <scope>NUCLEOTIDE SEQUENCE [LARGE SCALE GENOMIC DNA]</scope>
    <source>
        <strain evidence="2 3">NEAU-GS14</strain>
    </source>
</reference>
<evidence type="ECO:0000313" key="3">
    <source>
        <dbReference type="Proteomes" id="UP000308705"/>
    </source>
</evidence>
<sequence length="124" mass="13438">MRSGRSRTRSIGGCRHSPGRHPLSPTHNPLNQVWSHVESTHGNLYGLRNTDVPVRVVGWAVRDRAQLQRTDNSDQGESALGSGALPPGRSPLGAPQFQHDDSGGSGLCFGASQRLLRVWIKPGR</sequence>
<feature type="compositionally biased region" description="Polar residues" evidence="1">
    <location>
        <begin position="67"/>
        <end position="76"/>
    </location>
</feature>
<dbReference type="Proteomes" id="UP000308705">
    <property type="component" value="Unassembled WGS sequence"/>
</dbReference>
<evidence type="ECO:0000256" key="1">
    <source>
        <dbReference type="SAM" id="MobiDB-lite"/>
    </source>
</evidence>
<feature type="region of interest" description="Disordered" evidence="1">
    <location>
        <begin position="1"/>
        <end position="30"/>
    </location>
</feature>